<dbReference type="Proteomes" id="UP000198406">
    <property type="component" value="Unassembled WGS sequence"/>
</dbReference>
<keyword evidence="3 5" id="KW-1133">Transmembrane helix</keyword>
<dbReference type="AlphaFoldDB" id="A0A1Z5JDT8"/>
<gene>
    <name evidence="6" type="ORF">FisN_1Hh089</name>
</gene>
<evidence type="ECO:0000256" key="4">
    <source>
        <dbReference type="ARBA" id="ARBA00023136"/>
    </source>
</evidence>
<feature type="transmembrane region" description="Helical" evidence="5">
    <location>
        <begin position="145"/>
        <end position="174"/>
    </location>
</feature>
<dbReference type="OrthoDB" id="41983at2759"/>
<proteinExistence type="predicted"/>
<dbReference type="InParanoid" id="A0A1Z5JDT8"/>
<name>A0A1Z5JDT8_FISSO</name>
<feature type="transmembrane region" description="Helical" evidence="5">
    <location>
        <begin position="77"/>
        <end position="93"/>
    </location>
</feature>
<comment type="subcellular location">
    <subcellularLocation>
        <location evidence="1">Membrane</location>
        <topology evidence="1">Multi-pass membrane protein</topology>
    </subcellularLocation>
</comment>
<evidence type="ECO:0000256" key="5">
    <source>
        <dbReference type="SAM" id="Phobius"/>
    </source>
</evidence>
<evidence type="ECO:0000313" key="7">
    <source>
        <dbReference type="Proteomes" id="UP000198406"/>
    </source>
</evidence>
<protein>
    <recommendedName>
        <fullName evidence="8">Golgi apparatus membrane protein TVP15</fullName>
    </recommendedName>
</protein>
<accession>A0A1Z5JDT8</accession>
<sequence>MAETSKDQTAIESWKKQEEDIMQGERRAQYEAEINPTRRPFHKLMSILSGVAALSALNMCIGQLVGYRFQQEGPVQYVMRFYVIILCVLAILVEFEWTKFARESFILRVWITRGLFYIFIGVLGFEQNDTSHAKNSDSVNFQLSMHYVTATAWIMVAVGVLYSLLGMCCLQVYFNRLQTEYEQRLERAVHIREAGERYFDNQV</sequence>
<comment type="caution">
    <text evidence="6">The sequence shown here is derived from an EMBL/GenBank/DDBJ whole genome shotgun (WGS) entry which is preliminary data.</text>
</comment>
<evidence type="ECO:0000256" key="3">
    <source>
        <dbReference type="ARBA" id="ARBA00022989"/>
    </source>
</evidence>
<keyword evidence="2 5" id="KW-0812">Transmembrane</keyword>
<dbReference type="EMBL" id="BDSP01000050">
    <property type="protein sequence ID" value="GAX12164.1"/>
    <property type="molecule type" value="Genomic_DNA"/>
</dbReference>
<evidence type="ECO:0008006" key="8">
    <source>
        <dbReference type="Google" id="ProtNLM"/>
    </source>
</evidence>
<keyword evidence="7" id="KW-1185">Reference proteome</keyword>
<keyword evidence="4 5" id="KW-0472">Membrane</keyword>
<dbReference type="GO" id="GO:0016020">
    <property type="term" value="C:membrane"/>
    <property type="evidence" value="ECO:0007669"/>
    <property type="project" value="UniProtKB-SubCell"/>
</dbReference>
<evidence type="ECO:0000256" key="2">
    <source>
        <dbReference type="ARBA" id="ARBA00022692"/>
    </source>
</evidence>
<dbReference type="PANTHER" id="PTHR28128:SF1">
    <property type="entry name" value="GOLGI APPARATUS MEMBRANE PROTEIN TVP15"/>
    <property type="match status" value="1"/>
</dbReference>
<evidence type="ECO:0000313" key="6">
    <source>
        <dbReference type="EMBL" id="GAX12164.1"/>
    </source>
</evidence>
<dbReference type="PANTHER" id="PTHR28128">
    <property type="entry name" value="GOLGI APPARATUS MEMBRANE PROTEIN TVP15"/>
    <property type="match status" value="1"/>
</dbReference>
<feature type="transmembrane region" description="Helical" evidence="5">
    <location>
        <begin position="105"/>
        <end position="125"/>
    </location>
</feature>
<reference evidence="6 7" key="1">
    <citation type="journal article" date="2015" name="Plant Cell">
        <title>Oil accumulation by the oleaginous diatom Fistulifera solaris as revealed by the genome and transcriptome.</title>
        <authorList>
            <person name="Tanaka T."/>
            <person name="Maeda Y."/>
            <person name="Veluchamy A."/>
            <person name="Tanaka M."/>
            <person name="Abida H."/>
            <person name="Marechal E."/>
            <person name="Bowler C."/>
            <person name="Muto M."/>
            <person name="Sunaga Y."/>
            <person name="Tanaka M."/>
            <person name="Yoshino T."/>
            <person name="Taniguchi T."/>
            <person name="Fukuda Y."/>
            <person name="Nemoto M."/>
            <person name="Matsumoto M."/>
            <person name="Wong P.S."/>
            <person name="Aburatani S."/>
            <person name="Fujibuchi W."/>
        </authorList>
    </citation>
    <scope>NUCLEOTIDE SEQUENCE [LARGE SCALE GENOMIC DNA]</scope>
    <source>
        <strain evidence="6 7">JPCC DA0580</strain>
    </source>
</reference>
<organism evidence="6 7">
    <name type="scientific">Fistulifera solaris</name>
    <name type="common">Oleaginous diatom</name>
    <dbReference type="NCBI Taxonomy" id="1519565"/>
    <lineage>
        <taxon>Eukaryota</taxon>
        <taxon>Sar</taxon>
        <taxon>Stramenopiles</taxon>
        <taxon>Ochrophyta</taxon>
        <taxon>Bacillariophyta</taxon>
        <taxon>Bacillariophyceae</taxon>
        <taxon>Bacillariophycidae</taxon>
        <taxon>Naviculales</taxon>
        <taxon>Naviculaceae</taxon>
        <taxon>Fistulifera</taxon>
    </lineage>
</organism>
<dbReference type="InterPro" id="IPR013714">
    <property type="entry name" value="Golgi_TVP15"/>
</dbReference>
<feature type="transmembrane region" description="Helical" evidence="5">
    <location>
        <begin position="44"/>
        <end position="65"/>
    </location>
</feature>
<evidence type="ECO:0000256" key="1">
    <source>
        <dbReference type="ARBA" id="ARBA00004141"/>
    </source>
</evidence>